<dbReference type="SUPFAM" id="SSF51905">
    <property type="entry name" value="FAD/NAD(P)-binding domain"/>
    <property type="match status" value="1"/>
</dbReference>
<dbReference type="EMBL" id="MK072417">
    <property type="protein sequence ID" value="AYV84722.1"/>
    <property type="molecule type" value="Genomic_DNA"/>
</dbReference>
<evidence type="ECO:0000313" key="3">
    <source>
        <dbReference type="EMBL" id="AYV84722.1"/>
    </source>
</evidence>
<reference evidence="3" key="1">
    <citation type="submission" date="2018-10" db="EMBL/GenBank/DDBJ databases">
        <title>Hidden diversity of soil giant viruses.</title>
        <authorList>
            <person name="Schulz F."/>
            <person name="Alteio L."/>
            <person name="Goudeau D."/>
            <person name="Ryan E.M."/>
            <person name="Malmstrom R.R."/>
            <person name="Blanchard J."/>
            <person name="Woyke T."/>
        </authorList>
    </citation>
    <scope>NUCLEOTIDE SEQUENCE</scope>
    <source>
        <strain evidence="3">HYV1</strain>
    </source>
</reference>
<protein>
    <recommendedName>
        <fullName evidence="2">Amine oxidase domain-containing protein</fullName>
    </recommendedName>
</protein>
<dbReference type="Gene3D" id="3.50.50.60">
    <property type="entry name" value="FAD/NAD(P)-binding domain"/>
    <property type="match status" value="1"/>
</dbReference>
<proteinExistence type="inferred from homology"/>
<evidence type="ECO:0000256" key="1">
    <source>
        <dbReference type="ARBA" id="ARBA00005995"/>
    </source>
</evidence>
<gene>
    <name evidence="3" type="ORF">Hyperionvirus35_18</name>
</gene>
<dbReference type="GO" id="GO:0016491">
    <property type="term" value="F:oxidoreductase activity"/>
    <property type="evidence" value="ECO:0007669"/>
    <property type="project" value="InterPro"/>
</dbReference>
<organism evidence="3">
    <name type="scientific">Hyperionvirus sp</name>
    <dbReference type="NCBI Taxonomy" id="2487770"/>
    <lineage>
        <taxon>Viruses</taxon>
        <taxon>Varidnaviria</taxon>
        <taxon>Bamfordvirae</taxon>
        <taxon>Nucleocytoviricota</taxon>
        <taxon>Megaviricetes</taxon>
        <taxon>Imitervirales</taxon>
        <taxon>Mimiviridae</taxon>
        <taxon>Klosneuvirinae</taxon>
    </lineage>
</organism>
<accession>A0A3G5AC57</accession>
<feature type="domain" description="Amine oxidase" evidence="2">
    <location>
        <begin position="59"/>
        <end position="486"/>
    </location>
</feature>
<comment type="similarity">
    <text evidence="1">Belongs to the flavin monoamine oxidase family.</text>
</comment>
<dbReference type="Pfam" id="PF01593">
    <property type="entry name" value="Amino_oxidase"/>
    <property type="match status" value="1"/>
</dbReference>
<dbReference type="PANTHER" id="PTHR43563:SF1">
    <property type="entry name" value="AMINE OXIDASE [FLAVIN-CONTAINING] B"/>
    <property type="match status" value="1"/>
</dbReference>
<dbReference type="InterPro" id="IPR002937">
    <property type="entry name" value="Amino_oxidase"/>
</dbReference>
<name>A0A3G5AC57_9VIRU</name>
<evidence type="ECO:0000259" key="2">
    <source>
        <dbReference type="Pfam" id="PF01593"/>
    </source>
</evidence>
<dbReference type="InterPro" id="IPR036188">
    <property type="entry name" value="FAD/NAD-bd_sf"/>
</dbReference>
<dbReference type="PANTHER" id="PTHR43563">
    <property type="entry name" value="AMINE OXIDASE"/>
    <property type="match status" value="1"/>
</dbReference>
<sequence>MSFLKNILAARGKGIHPAIVKENFDKSTDIGKKRINDVLNATSIEPDTKSVCIIGAGFGGLMCGWTLSKLGFSITIIEATDTIGGRVQTMRNKKNKRLIETGAEFIGLVHTLWIYLSKYFDLGLNLVTPEEFYTCQGCYLPININGKNLSPDEVNELEAELTTILQRISHDANQITKPETPWLECPEIKEWDKISLKDKLDEWKVTGNVREIIDCEFSNNQVQEVSDQSYLGLLCQVKARPDFDASLFWQMVENFRCSSGNHSLAESLGKDLNIHKNSPVINITNHADYVDVNTKHCRYRADYVVLTIPPTMWEKIVFSPEIDLVEYMPYMGPALKWIVEVEKRFWINANLSPNGFSTQVGIFWEATENQQVFSKDDQAIYLSGFSGGPTTKITKNKELFIKGTNALYLDEYKPHALECILCDYTTTPHIATGYANGKVGQITTISKNLYYPLNEFGGKLLFAGEHTQVNFMGYMEGALQSGYRVALNIYNSITLKKDITPEEIEIEDECVKLRQ</sequence>
<dbReference type="InterPro" id="IPR050703">
    <property type="entry name" value="Flavin_MAO"/>
</dbReference>